<evidence type="ECO:0000313" key="2">
    <source>
        <dbReference type="EMBL" id="SHE40025.1"/>
    </source>
</evidence>
<dbReference type="InterPro" id="IPR039881">
    <property type="entry name" value="PCIF1-like"/>
</dbReference>
<evidence type="ECO:0000313" key="3">
    <source>
        <dbReference type="Proteomes" id="UP000184462"/>
    </source>
</evidence>
<dbReference type="GO" id="GO:0099122">
    <property type="term" value="F:RNA polymerase II C-terminal domain binding"/>
    <property type="evidence" value="ECO:0007669"/>
    <property type="project" value="InterPro"/>
</dbReference>
<feature type="domain" description="PCIF1 WW" evidence="1">
    <location>
        <begin position="146"/>
        <end position="270"/>
    </location>
</feature>
<protein>
    <submittedName>
        <fullName evidence="2">Phosphorylated CTD interacting factor 1 WW domain-containing protein</fullName>
    </submittedName>
</protein>
<dbReference type="AlphaFoldDB" id="A0A1M4T6F7"/>
<evidence type="ECO:0000259" key="1">
    <source>
        <dbReference type="Pfam" id="PF12237"/>
    </source>
</evidence>
<dbReference type="EMBL" id="FQTW01000001">
    <property type="protein sequence ID" value="SHE40025.1"/>
    <property type="molecule type" value="Genomic_DNA"/>
</dbReference>
<dbReference type="OrthoDB" id="1405194at2"/>
<dbReference type="Pfam" id="PF12237">
    <property type="entry name" value="PCIF1_WW"/>
    <property type="match status" value="1"/>
</dbReference>
<organism evidence="2 3">
    <name type="scientific">Psychroflexus salarius</name>
    <dbReference type="NCBI Taxonomy" id="1155689"/>
    <lineage>
        <taxon>Bacteria</taxon>
        <taxon>Pseudomonadati</taxon>
        <taxon>Bacteroidota</taxon>
        <taxon>Flavobacteriia</taxon>
        <taxon>Flavobacteriales</taxon>
        <taxon>Flavobacteriaceae</taxon>
        <taxon>Psychroflexus</taxon>
    </lineage>
</organism>
<gene>
    <name evidence="2" type="ORF">SAMN05444278_101515</name>
</gene>
<name>A0A1M4T6F7_9FLAO</name>
<dbReference type="STRING" id="1155689.SAMN05444278_101515"/>
<dbReference type="InterPro" id="IPR022035">
    <property type="entry name" value="PCIF1_WW"/>
</dbReference>
<dbReference type="RefSeq" id="WP_073191591.1">
    <property type="nucleotide sequence ID" value="NZ_FQTW01000001.1"/>
</dbReference>
<reference evidence="2 3" key="1">
    <citation type="submission" date="2016-11" db="EMBL/GenBank/DDBJ databases">
        <authorList>
            <person name="Jaros S."/>
            <person name="Januszkiewicz K."/>
            <person name="Wedrychowicz H."/>
        </authorList>
    </citation>
    <scope>NUCLEOTIDE SEQUENCE [LARGE SCALE GENOMIC DNA]</scope>
    <source>
        <strain evidence="2 3">DSM 25661</strain>
    </source>
</reference>
<sequence>MVHKIKSENLANEYQNWKFSQKLIESICETLIKYEIDHLKAGLENSLINSLQGDEAFDIYNTFKKLDLTNLIDGFNYTEIQLLKSDLEIILNLIRVTEKNATDSNEVGITVDDKSLSIADFKLTRNQYVDKAINYVAKKHNLNKAYESTLIAALRYASIYAKTRHIGPPQDVYDLFCDWGIKNEGFASPFNARLLGKDNCKFYSLFKETDFIFGSEGSFFDQEKPTNPGHWSLDPPFTTEIIEITEAKLKKWIKLYPSISFLLIIPASYQLKIKPNETVRLLKNVHSYEGLEGVKKKLPLDVNIHRFGEIEKFSVEAIKNAYT</sequence>
<dbReference type="PANTHER" id="PTHR21727:SF0">
    <property type="entry name" value="MRNA (2'-O-METHYLADENOSINE-N(6)-)-METHYLTRANSFERASE"/>
    <property type="match status" value="1"/>
</dbReference>
<dbReference type="GO" id="GO:0016422">
    <property type="term" value="F:mRNA (2'-O-methyladenosine-N6-)-methyltransferase activity"/>
    <property type="evidence" value="ECO:0007669"/>
    <property type="project" value="InterPro"/>
</dbReference>
<dbReference type="PANTHER" id="PTHR21727">
    <property type="entry name" value="PHOSPHORYLATED CTD INTERACTING FACTOR 1"/>
    <property type="match status" value="1"/>
</dbReference>
<keyword evidence="3" id="KW-1185">Reference proteome</keyword>
<proteinExistence type="predicted"/>
<accession>A0A1M4T6F7</accession>
<dbReference type="Proteomes" id="UP000184462">
    <property type="component" value="Unassembled WGS sequence"/>
</dbReference>